<keyword evidence="4" id="KW-1185">Reference proteome</keyword>
<dbReference type="SUPFAM" id="SSF56436">
    <property type="entry name" value="C-type lectin-like"/>
    <property type="match status" value="1"/>
</dbReference>
<dbReference type="InterPro" id="IPR042095">
    <property type="entry name" value="SUMF_sf"/>
</dbReference>
<dbReference type="Pfam" id="PF03781">
    <property type="entry name" value="FGE-sulfatase"/>
    <property type="match status" value="1"/>
</dbReference>
<dbReference type="PANTHER" id="PTHR23150:SF19">
    <property type="entry name" value="FORMYLGLYCINE-GENERATING ENZYME"/>
    <property type="match status" value="1"/>
</dbReference>
<dbReference type="Gene3D" id="3.90.1580.10">
    <property type="entry name" value="paralog of FGE (formylglycine-generating enzyme)"/>
    <property type="match status" value="1"/>
</dbReference>
<reference evidence="3 4" key="1">
    <citation type="submission" date="2020-03" db="EMBL/GenBank/DDBJ databases">
        <title>Genomic Encyclopedia of Type Strains, Phase IV (KMG-IV): sequencing the most valuable type-strain genomes for metagenomic binning, comparative biology and taxonomic classification.</title>
        <authorList>
            <person name="Goeker M."/>
        </authorList>
    </citation>
    <scope>NUCLEOTIDE SEQUENCE [LARGE SCALE GENOMIC DNA]</scope>
    <source>
        <strain evidence="3 4">DSM 103870</strain>
    </source>
</reference>
<dbReference type="EMBL" id="JAASQI010000010">
    <property type="protein sequence ID" value="NIJ59765.1"/>
    <property type="molecule type" value="Genomic_DNA"/>
</dbReference>
<accession>A0ABX0V5M5</accession>
<dbReference type="InterPro" id="IPR016187">
    <property type="entry name" value="CTDL_fold"/>
</dbReference>
<evidence type="ECO:0000313" key="3">
    <source>
        <dbReference type="EMBL" id="NIJ59765.1"/>
    </source>
</evidence>
<dbReference type="InterPro" id="IPR005532">
    <property type="entry name" value="SUMF_dom"/>
</dbReference>
<name>A0ABX0V5M5_9HYPH</name>
<dbReference type="Proteomes" id="UP001429580">
    <property type="component" value="Unassembled WGS sequence"/>
</dbReference>
<feature type="chain" id="PRO_5046010772" evidence="1">
    <location>
        <begin position="26"/>
        <end position="289"/>
    </location>
</feature>
<keyword evidence="1" id="KW-0732">Signal</keyword>
<proteinExistence type="predicted"/>
<feature type="domain" description="Sulfatase-modifying factor enzyme-like" evidence="2">
    <location>
        <begin position="55"/>
        <end position="273"/>
    </location>
</feature>
<protein>
    <submittedName>
        <fullName evidence="3">Formylglycine-generating enzyme required for sulfatase activity</fullName>
    </submittedName>
</protein>
<sequence length="289" mass="30714">MHGFSLFVGAAAFAAAGAMLIPLDAASGGEISPKNSSAPKVVRLDPHPFTHRVDGEWTRQGRPVDAPKVTVKIPAPVDIMAYPVSVADYLACVAEAVCAAPGGPADRSDLPVTGVSYQDATAYAGWLSRKTGATWRLPTDAEWAHGAGSRFADDALGVAEDSNNPAVRWLALYDAETARSRGRDRTVKPLGAVNVNELGVYDIGGPVWEWTSTCLQRVETDAGGAVTARNEICGIYIVEGQHRAALTFFVRDPKSGGCSVGTPPDNIGFRLVREIRPGVIDRLMKWLSS</sequence>
<evidence type="ECO:0000313" key="4">
    <source>
        <dbReference type="Proteomes" id="UP001429580"/>
    </source>
</evidence>
<organism evidence="3 4">
    <name type="scientific">Pseudochelatococcus lubricantis</name>
    <dbReference type="NCBI Taxonomy" id="1538102"/>
    <lineage>
        <taxon>Bacteria</taxon>
        <taxon>Pseudomonadati</taxon>
        <taxon>Pseudomonadota</taxon>
        <taxon>Alphaproteobacteria</taxon>
        <taxon>Hyphomicrobiales</taxon>
        <taxon>Chelatococcaceae</taxon>
        <taxon>Pseudochelatococcus</taxon>
    </lineage>
</organism>
<dbReference type="PANTHER" id="PTHR23150">
    <property type="entry name" value="SULFATASE MODIFYING FACTOR 1, 2"/>
    <property type="match status" value="1"/>
</dbReference>
<comment type="caution">
    <text evidence="3">The sequence shown here is derived from an EMBL/GenBank/DDBJ whole genome shotgun (WGS) entry which is preliminary data.</text>
</comment>
<feature type="signal peptide" evidence="1">
    <location>
        <begin position="1"/>
        <end position="25"/>
    </location>
</feature>
<dbReference type="InterPro" id="IPR051043">
    <property type="entry name" value="Sulfatase_Mod_Factor_Kinase"/>
</dbReference>
<evidence type="ECO:0000259" key="2">
    <source>
        <dbReference type="Pfam" id="PF03781"/>
    </source>
</evidence>
<gene>
    <name evidence="3" type="ORF">FHS82_003626</name>
</gene>
<dbReference type="RefSeq" id="WP_166955469.1">
    <property type="nucleotide sequence ID" value="NZ_JAASQI010000010.1"/>
</dbReference>
<evidence type="ECO:0000256" key="1">
    <source>
        <dbReference type="SAM" id="SignalP"/>
    </source>
</evidence>